<dbReference type="InterPro" id="IPR001128">
    <property type="entry name" value="Cyt_P450"/>
</dbReference>
<evidence type="ECO:0000256" key="3">
    <source>
        <dbReference type="ARBA" id="ARBA00022723"/>
    </source>
</evidence>
<dbReference type="GO" id="GO:0036199">
    <property type="term" value="F:cholest-4-en-3-one 26-monooxygenase activity"/>
    <property type="evidence" value="ECO:0007669"/>
    <property type="project" value="TreeGrafter"/>
</dbReference>
<dbReference type="Pfam" id="PF00067">
    <property type="entry name" value="p450"/>
    <property type="match status" value="1"/>
</dbReference>
<dbReference type="GO" id="GO:0008395">
    <property type="term" value="F:steroid hydroxylase activity"/>
    <property type="evidence" value="ECO:0007669"/>
    <property type="project" value="TreeGrafter"/>
</dbReference>
<gene>
    <name evidence="7" type="ORF">LZ495_01100</name>
</gene>
<dbReference type="GO" id="GO:0006707">
    <property type="term" value="P:cholesterol catabolic process"/>
    <property type="evidence" value="ECO:0007669"/>
    <property type="project" value="TreeGrafter"/>
</dbReference>
<dbReference type="PANTHER" id="PTHR46696">
    <property type="entry name" value="P450, PUTATIVE (EUROFUNG)-RELATED"/>
    <property type="match status" value="1"/>
</dbReference>
<name>A0AA41U168_9ACTN</name>
<evidence type="ECO:0000256" key="4">
    <source>
        <dbReference type="ARBA" id="ARBA00023002"/>
    </source>
</evidence>
<protein>
    <submittedName>
        <fullName evidence="7">Cytochrome P450</fullName>
    </submittedName>
</protein>
<keyword evidence="2" id="KW-0349">Heme</keyword>
<keyword evidence="6" id="KW-0503">Monooxygenase</keyword>
<keyword evidence="4" id="KW-0560">Oxidoreductase</keyword>
<dbReference type="CDD" id="cd11033">
    <property type="entry name" value="CYP142-like"/>
    <property type="match status" value="1"/>
</dbReference>
<dbReference type="RefSeq" id="WP_235049849.1">
    <property type="nucleotide sequence ID" value="NZ_JAKFHA010000001.1"/>
</dbReference>
<accession>A0AA41U168</accession>
<proteinExistence type="inferred from homology"/>
<dbReference type="SUPFAM" id="SSF48264">
    <property type="entry name" value="Cytochrome P450"/>
    <property type="match status" value="1"/>
</dbReference>
<dbReference type="FunFam" id="1.10.630.10:FF:000018">
    <property type="entry name" value="Cytochrome P450 monooxygenase"/>
    <property type="match status" value="1"/>
</dbReference>
<dbReference type="GO" id="GO:0005506">
    <property type="term" value="F:iron ion binding"/>
    <property type="evidence" value="ECO:0007669"/>
    <property type="project" value="InterPro"/>
</dbReference>
<dbReference type="PANTHER" id="PTHR46696:SF4">
    <property type="entry name" value="BIOTIN BIOSYNTHESIS CYTOCHROME P450"/>
    <property type="match status" value="1"/>
</dbReference>
<keyword evidence="8" id="KW-1185">Reference proteome</keyword>
<sequence length="427" mass="48467">MSTTKVSAVPEPMPLDEVDLADNDRFTDGETPWRMFHTLRADDPVHWQPEPEPNSGFWALTRHADIVAVDRDPETFTSSRFTNLEEVDDSQIAIRRSMLETDGMRHVALRRLLQKQFTPRAIADYGTFLRGLTARTLDNALHKGTFDFVHEVSADFPINVLARMLDVPDSDTEKLIDWGNRIIGNTDPDYADVLLESAESEQYRDLPFRSPASLEVFAYGRELAEKRRGGDGTDLVSRLVNQTPSDGVPLSQRDFDNYFLLLVVAGNETTRHAISHTMLALMQHPEQMARLRDDLALMPDAVEEFLRWASPVYHFRRTATRDTELGGKRIREGDKVVLWFASGNRDEAVFEDPYRFDVTRKQVDHVTFGKGGPHFCLGNALARLEMRIMFEELLPRIADIKLAGPVSRVRSNFVNGIKELPVTVTLA</sequence>
<evidence type="ECO:0000256" key="1">
    <source>
        <dbReference type="ARBA" id="ARBA00010617"/>
    </source>
</evidence>
<evidence type="ECO:0000256" key="6">
    <source>
        <dbReference type="ARBA" id="ARBA00023033"/>
    </source>
</evidence>
<dbReference type="GO" id="GO:0020037">
    <property type="term" value="F:heme binding"/>
    <property type="evidence" value="ECO:0007669"/>
    <property type="project" value="InterPro"/>
</dbReference>
<dbReference type="PRINTS" id="PR00359">
    <property type="entry name" value="BP450"/>
</dbReference>
<reference evidence="7" key="1">
    <citation type="submission" date="2022-01" db="EMBL/GenBank/DDBJ databases">
        <title>Genome-Based Taxonomic Classification of the Phylum Actinobacteria.</title>
        <authorList>
            <person name="Gao Y."/>
        </authorList>
    </citation>
    <scope>NUCLEOTIDE SEQUENCE</scope>
    <source>
        <strain evidence="7">KLBMP 8922</strain>
    </source>
</reference>
<dbReference type="InterPro" id="IPR002397">
    <property type="entry name" value="Cyt_P450_B"/>
</dbReference>
<keyword evidence="3" id="KW-0479">Metal-binding</keyword>
<dbReference type="Proteomes" id="UP001165378">
    <property type="component" value="Unassembled WGS sequence"/>
</dbReference>
<dbReference type="Gene3D" id="1.10.630.10">
    <property type="entry name" value="Cytochrome P450"/>
    <property type="match status" value="1"/>
</dbReference>
<evidence type="ECO:0000313" key="8">
    <source>
        <dbReference type="Proteomes" id="UP001165378"/>
    </source>
</evidence>
<organism evidence="7 8">
    <name type="scientific">Yinghuangia soli</name>
    <dbReference type="NCBI Taxonomy" id="2908204"/>
    <lineage>
        <taxon>Bacteria</taxon>
        <taxon>Bacillati</taxon>
        <taxon>Actinomycetota</taxon>
        <taxon>Actinomycetes</taxon>
        <taxon>Kitasatosporales</taxon>
        <taxon>Streptomycetaceae</taxon>
        <taxon>Yinghuangia</taxon>
    </lineage>
</organism>
<dbReference type="AlphaFoldDB" id="A0AA41U168"/>
<evidence type="ECO:0000256" key="2">
    <source>
        <dbReference type="ARBA" id="ARBA00022617"/>
    </source>
</evidence>
<dbReference type="InterPro" id="IPR036396">
    <property type="entry name" value="Cyt_P450_sf"/>
</dbReference>
<keyword evidence="5" id="KW-0408">Iron</keyword>
<evidence type="ECO:0000256" key="5">
    <source>
        <dbReference type="ARBA" id="ARBA00023004"/>
    </source>
</evidence>
<evidence type="ECO:0000313" key="7">
    <source>
        <dbReference type="EMBL" id="MCF2525824.1"/>
    </source>
</evidence>
<dbReference type="EMBL" id="JAKFHA010000001">
    <property type="protein sequence ID" value="MCF2525824.1"/>
    <property type="molecule type" value="Genomic_DNA"/>
</dbReference>
<comment type="similarity">
    <text evidence="1">Belongs to the cytochrome P450 family.</text>
</comment>
<comment type="caution">
    <text evidence="7">The sequence shown here is derived from an EMBL/GenBank/DDBJ whole genome shotgun (WGS) entry which is preliminary data.</text>
</comment>